<dbReference type="OrthoDB" id="2958038at2"/>
<reference evidence="3" key="1">
    <citation type="submission" date="2016-10" db="EMBL/GenBank/DDBJ databases">
        <authorList>
            <person name="Varghese N."/>
            <person name="Submissions S."/>
        </authorList>
    </citation>
    <scope>NUCLEOTIDE SEQUENCE [LARGE SCALE GENOMIC DNA]</scope>
    <source>
        <strain evidence="3">DSM 22530</strain>
    </source>
</reference>
<dbReference type="AlphaFoldDB" id="A0A1I1ZE51"/>
<accession>A0A1I1ZE51</accession>
<feature type="transmembrane region" description="Helical" evidence="1">
    <location>
        <begin position="145"/>
        <end position="164"/>
    </location>
</feature>
<feature type="transmembrane region" description="Helical" evidence="1">
    <location>
        <begin position="290"/>
        <end position="309"/>
    </location>
</feature>
<keyword evidence="1" id="KW-0812">Transmembrane</keyword>
<dbReference type="RefSeq" id="WP_090086811.1">
    <property type="nucleotide sequence ID" value="NZ_FOMR01000012.1"/>
</dbReference>
<keyword evidence="3" id="KW-1185">Reference proteome</keyword>
<feature type="transmembrane region" description="Helical" evidence="1">
    <location>
        <begin position="388"/>
        <end position="404"/>
    </location>
</feature>
<keyword evidence="1" id="KW-1133">Transmembrane helix</keyword>
<evidence type="ECO:0000256" key="1">
    <source>
        <dbReference type="SAM" id="Phobius"/>
    </source>
</evidence>
<feature type="transmembrane region" description="Helical" evidence="1">
    <location>
        <begin position="315"/>
        <end position="336"/>
    </location>
</feature>
<name>A0A1I1ZE51_9BACI</name>
<dbReference type="Proteomes" id="UP000199474">
    <property type="component" value="Unassembled WGS sequence"/>
</dbReference>
<feature type="transmembrane region" description="Helical" evidence="1">
    <location>
        <begin position="201"/>
        <end position="222"/>
    </location>
</feature>
<proteinExistence type="predicted"/>
<keyword evidence="1" id="KW-0472">Membrane</keyword>
<evidence type="ECO:0000313" key="3">
    <source>
        <dbReference type="Proteomes" id="UP000199474"/>
    </source>
</evidence>
<feature type="transmembrane region" description="Helical" evidence="1">
    <location>
        <begin position="176"/>
        <end position="195"/>
    </location>
</feature>
<dbReference type="EMBL" id="FOMR01000012">
    <property type="protein sequence ID" value="SFE29987.1"/>
    <property type="molecule type" value="Genomic_DNA"/>
</dbReference>
<organism evidence="2 3">
    <name type="scientific">Lentibacillus persicus</name>
    <dbReference type="NCBI Taxonomy" id="640948"/>
    <lineage>
        <taxon>Bacteria</taxon>
        <taxon>Bacillati</taxon>
        <taxon>Bacillota</taxon>
        <taxon>Bacilli</taxon>
        <taxon>Bacillales</taxon>
        <taxon>Bacillaceae</taxon>
        <taxon>Lentibacillus</taxon>
    </lineage>
</organism>
<feature type="transmembrane region" description="Helical" evidence="1">
    <location>
        <begin position="357"/>
        <end position="382"/>
    </location>
</feature>
<protein>
    <submittedName>
        <fullName evidence="2">Uncharacterized protein</fullName>
    </submittedName>
</protein>
<dbReference type="STRING" id="640948.SAMN05216238_11262"/>
<sequence length="459" mass="52993">MKRSEAHIYYFIRKSRFRKKKIINKMAMEVMIDKTTAVYLALLGGYVFASLFIFGDVLDSFQEEFLFLEANAQKGFWVILTALPIRYIFKSFRDPGILFSSTEYQLTLLPYSRGRIWFYVFLEKLVKQFLILTLAASLVILLTPISAPIVVAYLSIFLLYEIVLTVPQWVLFQKGLWIKIGWLLAVLIINGIGILTSSPLIGLAQLLLIIVINHFLLSNSIFNQVQWSKVTEVNDFQIWKMFLISAASKTKFKRQKKFSIFQKSARTRKPFQSDKAIHNRLWRVYLAQNAQLIFQVIGAFTLMLTVFIFMNDTIYNIGVAVVIYAYASVAGSFFNDRMRADILEVLPWNLESFKRSYFKWVAAGACLILIPIIVHAIVNFSMWTPMKVVYYACVFLFLYHLNVNKTMTLLARQSRNFQLEDGIGFLFLIAVAFSGTYPALTFGFVIVLLMLRKQVSFLL</sequence>
<feature type="transmembrane region" description="Helical" evidence="1">
    <location>
        <begin position="425"/>
        <end position="451"/>
    </location>
</feature>
<gene>
    <name evidence="2" type="ORF">SAMN05216238_11262</name>
</gene>
<evidence type="ECO:0000313" key="2">
    <source>
        <dbReference type="EMBL" id="SFE29987.1"/>
    </source>
</evidence>